<dbReference type="KEGG" id="ome:OLMES_1413"/>
<dbReference type="Proteomes" id="UP000196027">
    <property type="component" value="Chromosome"/>
</dbReference>
<proteinExistence type="predicted"/>
<dbReference type="InterPro" id="IPR013424">
    <property type="entry name" value="Ice-binding_C"/>
</dbReference>
<sequence>MKLKSISSAAISTALLLGSLNANATPVEYFGEDLSPGASIPVSGDSEAARNAFLSQLTGVGIEDFEAIPAGSTAPLNLTFPGSSSSITATLNGTGGVCSTSSGTVGGIGCGNGRFPTSGDQYYHTSSAGFEIEFSTGISAFGFYGTDIGDFNGQLTATTAGGAVEVFNIAHTQNAPNGSLLFWGFIDKETSYTTLTFSNTGSSNDIFGFDDLIIGDIGQIVAVPEPAGLALLGAGLLGFGLSRKRKSA</sequence>
<evidence type="ECO:0000313" key="3">
    <source>
        <dbReference type="EMBL" id="ARU55490.1"/>
    </source>
</evidence>
<gene>
    <name evidence="3" type="ORF">OLMES_1413</name>
</gene>
<feature type="signal peptide" evidence="1">
    <location>
        <begin position="1"/>
        <end position="24"/>
    </location>
</feature>
<dbReference type="AlphaFoldDB" id="A0A1Y0I5G8"/>
<feature type="chain" id="PRO_5012937213" description="Ice-binding protein C-terminal domain-containing protein" evidence="1">
    <location>
        <begin position="25"/>
        <end position="248"/>
    </location>
</feature>
<dbReference type="RefSeq" id="WP_087460594.1">
    <property type="nucleotide sequence ID" value="NZ_CP021425.1"/>
</dbReference>
<dbReference type="Pfam" id="PF07589">
    <property type="entry name" value="PEP-CTERM"/>
    <property type="match status" value="1"/>
</dbReference>
<protein>
    <recommendedName>
        <fullName evidence="2">Ice-binding protein C-terminal domain-containing protein</fullName>
    </recommendedName>
</protein>
<accession>A0A1Y0I5G8</accession>
<organism evidence="3 4">
    <name type="scientific">Oleiphilus messinensis</name>
    <dbReference type="NCBI Taxonomy" id="141451"/>
    <lineage>
        <taxon>Bacteria</taxon>
        <taxon>Pseudomonadati</taxon>
        <taxon>Pseudomonadota</taxon>
        <taxon>Gammaproteobacteria</taxon>
        <taxon>Oceanospirillales</taxon>
        <taxon>Oleiphilaceae</taxon>
        <taxon>Oleiphilus</taxon>
    </lineage>
</organism>
<dbReference type="EMBL" id="CP021425">
    <property type="protein sequence ID" value="ARU55490.1"/>
    <property type="molecule type" value="Genomic_DNA"/>
</dbReference>
<keyword evidence="4" id="KW-1185">Reference proteome</keyword>
<reference evidence="3 4" key="1">
    <citation type="submission" date="2017-05" db="EMBL/GenBank/DDBJ databases">
        <title>Genomic insights into alkan degradation activity of Oleiphilus messinensis.</title>
        <authorList>
            <person name="Kozyavkin S.A."/>
            <person name="Slesarev A.I."/>
            <person name="Golyshin P.N."/>
            <person name="Korzhenkov A."/>
            <person name="Golyshina O.N."/>
            <person name="Toshchakov S.V."/>
        </authorList>
    </citation>
    <scope>NUCLEOTIDE SEQUENCE [LARGE SCALE GENOMIC DNA]</scope>
    <source>
        <strain evidence="3 4">ME102</strain>
    </source>
</reference>
<evidence type="ECO:0000256" key="1">
    <source>
        <dbReference type="SAM" id="SignalP"/>
    </source>
</evidence>
<dbReference type="NCBIfam" id="TIGR02595">
    <property type="entry name" value="PEP_CTERM"/>
    <property type="match status" value="1"/>
</dbReference>
<feature type="domain" description="Ice-binding protein C-terminal" evidence="2">
    <location>
        <begin position="222"/>
        <end position="244"/>
    </location>
</feature>
<keyword evidence="1" id="KW-0732">Signal</keyword>
<name>A0A1Y0I5G8_9GAMM</name>
<evidence type="ECO:0000313" key="4">
    <source>
        <dbReference type="Proteomes" id="UP000196027"/>
    </source>
</evidence>
<evidence type="ECO:0000259" key="2">
    <source>
        <dbReference type="Pfam" id="PF07589"/>
    </source>
</evidence>
<dbReference type="OrthoDB" id="8821021at2"/>